<accession>A0A7T7WHQ9</accession>
<evidence type="ECO:0000256" key="2">
    <source>
        <dbReference type="ARBA" id="ARBA00022598"/>
    </source>
</evidence>
<comment type="caution">
    <text evidence="7">Lacks conserved residue(s) required for the propagation of feature annotation.</text>
</comment>
<dbReference type="PANTHER" id="PTHR43311">
    <property type="entry name" value="GLUTAMATE--TRNA LIGASE"/>
    <property type="match status" value="1"/>
</dbReference>
<comment type="function">
    <text evidence="7">Catalyzes the attachment of glutamate to tRNA(Glu) in a two-step reaction: glutamate is first activated by ATP to form Glu-AMP and then transferred to the acceptor end of tRNA(Glu).</text>
</comment>
<protein>
    <recommendedName>
        <fullName evidence="7">Glutamate--tRNA ligase</fullName>
        <ecNumber evidence="7">6.1.1.17</ecNumber>
    </recommendedName>
    <alternativeName>
        <fullName evidence="7">Glutamyl-tRNA synthetase</fullName>
        <shortName evidence="7">GluRS</shortName>
    </alternativeName>
</protein>
<sequence>MTVRTRIAPSPTGFPHVGTAYIALFNLCFAKQHGGEFILRIEDTDQLRSTPESEKMILDSLRWLGLNWSEGPDVSGPHAPYRQSERMSIYKKYAEELVDKGHAFYCFATAQELDEMRAEQQARGETPRYDGRGLKLSKEEVARRLAAGEPHVIRMKVPTEGVCTFNDMLRGEVEIPWAQVDMQILLKTDGLPTYHLANVVDDHLMQITHVIRGEEWIPSAPKHQLLYKYFGWDMPVLCHMPLLRNPDKSKLSKRKNPTSINYYKDIGVLPEALLNYLGRMGWSMPDEREKFTLAEMIEHFDINRVSLGGPIFDIEKLNWLNGQWIKALSPAELLDTLLAWKADRAKLEEIAAAIQPRINLLSEAVNWSAHYFNHFPTLTKEQFESKKLSEEQVRQSLQFAIWRLESLFTWNNDTVSQTLMDLANQMSIKLRDFMPAFFIAIAGSTASTPVMQTMVTIGPDLTFARLRHALEVVGAPSKKEVKAWEKLNESLKLPKNEAVDQA</sequence>
<evidence type="ECO:0000256" key="5">
    <source>
        <dbReference type="ARBA" id="ARBA00022917"/>
    </source>
</evidence>
<organism evidence="10 11">
    <name type="scientific">Acinetobacter variabilis</name>
    <dbReference type="NCBI Taxonomy" id="70346"/>
    <lineage>
        <taxon>Bacteria</taxon>
        <taxon>Pseudomonadati</taxon>
        <taxon>Pseudomonadota</taxon>
        <taxon>Gammaproteobacteria</taxon>
        <taxon>Moraxellales</taxon>
        <taxon>Moraxellaceae</taxon>
        <taxon>Acinetobacter</taxon>
    </lineage>
</organism>
<comment type="catalytic activity">
    <reaction evidence="7">
        <text>tRNA(Glu) + L-glutamate + ATP = L-glutamyl-tRNA(Glu) + AMP + diphosphate</text>
        <dbReference type="Rhea" id="RHEA:23540"/>
        <dbReference type="Rhea" id="RHEA-COMP:9663"/>
        <dbReference type="Rhea" id="RHEA-COMP:9680"/>
        <dbReference type="ChEBI" id="CHEBI:29985"/>
        <dbReference type="ChEBI" id="CHEBI:30616"/>
        <dbReference type="ChEBI" id="CHEBI:33019"/>
        <dbReference type="ChEBI" id="CHEBI:78442"/>
        <dbReference type="ChEBI" id="CHEBI:78520"/>
        <dbReference type="ChEBI" id="CHEBI:456215"/>
        <dbReference type="EC" id="6.1.1.17"/>
    </reaction>
</comment>
<dbReference type="Proteomes" id="UP000596079">
    <property type="component" value="Chromosome"/>
</dbReference>
<dbReference type="InterPro" id="IPR033910">
    <property type="entry name" value="GluRS_core"/>
</dbReference>
<gene>
    <name evidence="7" type="primary">gltX</name>
    <name evidence="10" type="ORF">IAQ69_13615</name>
</gene>
<dbReference type="InterPro" id="IPR020751">
    <property type="entry name" value="aa-tRNA-synth_I_codon-bd_sub2"/>
</dbReference>
<dbReference type="Pfam" id="PF00749">
    <property type="entry name" value="tRNA-synt_1c"/>
    <property type="match status" value="1"/>
</dbReference>
<dbReference type="EMBL" id="CP060811">
    <property type="protein sequence ID" value="QQN87859.1"/>
    <property type="molecule type" value="Genomic_DNA"/>
</dbReference>
<evidence type="ECO:0000256" key="1">
    <source>
        <dbReference type="ARBA" id="ARBA00007894"/>
    </source>
</evidence>
<comment type="subunit">
    <text evidence="7">Monomer.</text>
</comment>
<evidence type="ECO:0000256" key="6">
    <source>
        <dbReference type="ARBA" id="ARBA00023146"/>
    </source>
</evidence>
<feature type="short sequence motif" description="'KMSKS' region" evidence="7">
    <location>
        <begin position="250"/>
        <end position="254"/>
    </location>
</feature>
<dbReference type="Pfam" id="PF19269">
    <property type="entry name" value="Anticodon_2"/>
    <property type="match status" value="1"/>
</dbReference>
<dbReference type="PROSITE" id="PS00178">
    <property type="entry name" value="AA_TRNA_LIGASE_I"/>
    <property type="match status" value="1"/>
</dbReference>
<dbReference type="InterPro" id="IPR004527">
    <property type="entry name" value="Glu-tRNA-ligase_bac/mito"/>
</dbReference>
<evidence type="ECO:0000313" key="11">
    <source>
        <dbReference type="Proteomes" id="UP000596079"/>
    </source>
</evidence>
<dbReference type="FunFam" id="3.40.50.620:FF:000045">
    <property type="entry name" value="Glutamate--tRNA ligase, mitochondrial"/>
    <property type="match status" value="1"/>
</dbReference>
<dbReference type="GO" id="GO:0000049">
    <property type="term" value="F:tRNA binding"/>
    <property type="evidence" value="ECO:0007669"/>
    <property type="project" value="InterPro"/>
</dbReference>
<comment type="similarity">
    <text evidence="1 7">Belongs to the class-I aminoacyl-tRNA synthetase family. Glutamate--tRNA ligase type 1 subfamily.</text>
</comment>
<comment type="subcellular location">
    <subcellularLocation>
        <location evidence="7">Cytoplasm</location>
    </subcellularLocation>
</comment>
<dbReference type="GO" id="GO:0005829">
    <property type="term" value="C:cytosol"/>
    <property type="evidence" value="ECO:0007669"/>
    <property type="project" value="TreeGrafter"/>
</dbReference>
<keyword evidence="2 7" id="KW-0436">Ligase</keyword>
<keyword evidence="5 7" id="KW-0648">Protein biosynthesis</keyword>
<dbReference type="EC" id="6.1.1.17" evidence="7"/>
<dbReference type="InterPro" id="IPR045462">
    <property type="entry name" value="aa-tRNA-synth_I_cd-bd"/>
</dbReference>
<feature type="domain" description="Aminoacyl-tRNA synthetase class I anticodon-binding" evidence="9">
    <location>
        <begin position="333"/>
        <end position="470"/>
    </location>
</feature>
<evidence type="ECO:0000256" key="3">
    <source>
        <dbReference type="ARBA" id="ARBA00022741"/>
    </source>
</evidence>
<dbReference type="Gene3D" id="3.40.50.620">
    <property type="entry name" value="HUPs"/>
    <property type="match status" value="1"/>
</dbReference>
<evidence type="ECO:0000259" key="9">
    <source>
        <dbReference type="Pfam" id="PF19269"/>
    </source>
</evidence>
<dbReference type="SUPFAM" id="SSF48163">
    <property type="entry name" value="An anticodon-binding domain of class I aminoacyl-tRNA synthetases"/>
    <property type="match status" value="1"/>
</dbReference>
<evidence type="ECO:0000256" key="7">
    <source>
        <dbReference type="HAMAP-Rule" id="MF_00022"/>
    </source>
</evidence>
<dbReference type="InterPro" id="IPR008925">
    <property type="entry name" value="aa_tRNA-synth_I_cd-bd_sf"/>
</dbReference>
<dbReference type="AlphaFoldDB" id="A0A7T7WHQ9"/>
<dbReference type="GO" id="GO:0008270">
    <property type="term" value="F:zinc ion binding"/>
    <property type="evidence" value="ECO:0007669"/>
    <property type="project" value="InterPro"/>
</dbReference>
<dbReference type="InterPro" id="IPR049940">
    <property type="entry name" value="GluQ/Sye"/>
</dbReference>
<dbReference type="InterPro" id="IPR014729">
    <property type="entry name" value="Rossmann-like_a/b/a_fold"/>
</dbReference>
<dbReference type="HAMAP" id="MF_00022">
    <property type="entry name" value="Glu_tRNA_synth_type1"/>
    <property type="match status" value="1"/>
</dbReference>
<dbReference type="GO" id="GO:0005524">
    <property type="term" value="F:ATP binding"/>
    <property type="evidence" value="ECO:0007669"/>
    <property type="project" value="UniProtKB-UniRule"/>
</dbReference>
<keyword evidence="7" id="KW-0963">Cytoplasm</keyword>
<keyword evidence="4 7" id="KW-0067">ATP-binding</keyword>
<dbReference type="SUPFAM" id="SSF52374">
    <property type="entry name" value="Nucleotidylyl transferase"/>
    <property type="match status" value="1"/>
</dbReference>
<feature type="domain" description="Glutamyl/glutaminyl-tRNA synthetase class Ib catalytic" evidence="8">
    <location>
        <begin position="3"/>
        <end position="319"/>
    </location>
</feature>
<dbReference type="RefSeq" id="WP_159122702.1">
    <property type="nucleotide sequence ID" value="NZ_CP060811.1"/>
</dbReference>
<name>A0A7T7WHQ9_9GAMM</name>
<dbReference type="CDD" id="cd00808">
    <property type="entry name" value="GluRS_core"/>
    <property type="match status" value="1"/>
</dbReference>
<dbReference type="Gene3D" id="1.10.10.350">
    <property type="match status" value="1"/>
</dbReference>
<evidence type="ECO:0000256" key="4">
    <source>
        <dbReference type="ARBA" id="ARBA00022840"/>
    </source>
</evidence>
<feature type="binding site" evidence="7">
    <location>
        <position position="253"/>
    </location>
    <ligand>
        <name>ATP</name>
        <dbReference type="ChEBI" id="CHEBI:30616"/>
    </ligand>
</feature>
<dbReference type="NCBIfam" id="TIGR00464">
    <property type="entry name" value="gltX_bact"/>
    <property type="match status" value="1"/>
</dbReference>
<evidence type="ECO:0000313" key="10">
    <source>
        <dbReference type="EMBL" id="QQN87859.1"/>
    </source>
</evidence>
<dbReference type="InterPro" id="IPR001412">
    <property type="entry name" value="aa-tRNA-synth_I_CS"/>
</dbReference>
<keyword evidence="3 7" id="KW-0547">Nucleotide-binding</keyword>
<dbReference type="PANTHER" id="PTHR43311:SF2">
    <property type="entry name" value="GLUTAMATE--TRNA LIGASE, MITOCHONDRIAL-RELATED"/>
    <property type="match status" value="1"/>
</dbReference>
<dbReference type="GO" id="GO:0006424">
    <property type="term" value="P:glutamyl-tRNA aminoacylation"/>
    <property type="evidence" value="ECO:0007669"/>
    <property type="project" value="UniProtKB-UniRule"/>
</dbReference>
<dbReference type="InterPro" id="IPR000924">
    <property type="entry name" value="Glu/Gln-tRNA-synth"/>
</dbReference>
<evidence type="ECO:0000259" key="8">
    <source>
        <dbReference type="Pfam" id="PF00749"/>
    </source>
</evidence>
<dbReference type="InterPro" id="IPR020058">
    <property type="entry name" value="Glu/Gln-tRNA-synth_Ib_cat-dom"/>
</dbReference>
<proteinExistence type="inferred from homology"/>
<feature type="short sequence motif" description="'HIGH' region" evidence="7">
    <location>
        <begin position="9"/>
        <end position="19"/>
    </location>
</feature>
<dbReference type="GO" id="GO:0004818">
    <property type="term" value="F:glutamate-tRNA ligase activity"/>
    <property type="evidence" value="ECO:0007669"/>
    <property type="project" value="UniProtKB-UniRule"/>
</dbReference>
<keyword evidence="6 7" id="KW-0030">Aminoacyl-tRNA synthetase</keyword>
<reference evidence="10 11" key="1">
    <citation type="submission" date="2020-08" db="EMBL/GenBank/DDBJ databases">
        <title>Emergence of ISAba1-mediated novel tet(X) in Acinetobacter variabilis from a chicken farm.</title>
        <authorList>
            <person name="Peng K."/>
            <person name="Li R."/>
        </authorList>
    </citation>
    <scope>NUCLEOTIDE SEQUENCE [LARGE SCALE GENOMIC DNA]</scope>
    <source>
        <strain evidence="10 11">XM9F202-2</strain>
    </source>
</reference>
<dbReference type="PRINTS" id="PR00987">
    <property type="entry name" value="TRNASYNTHGLU"/>
</dbReference>